<reference evidence="9 10" key="1">
    <citation type="submission" date="2017-07" db="EMBL/GenBank/DDBJ databases">
        <title>Prevalence of linear plasmids in Cutibacterium (Propionibacterium) acnes isolates obtained from prostatic tissue.</title>
        <authorList>
            <person name="Davidsson S."/>
            <person name="Carlsson J."/>
            <person name="Molling P."/>
            <person name="Andren O."/>
            <person name="Andersson S.-O."/>
            <person name="Brzuszkiewicz E."/>
            <person name="Poehlein A."/>
            <person name="Al-Zeer M."/>
            <person name="Brinkmann V."/>
            <person name="Scavenius C."/>
            <person name="Nazipi S."/>
            <person name="Soderquist B."/>
            <person name="Bruggemann H."/>
        </authorList>
    </citation>
    <scope>NUCLEOTIDE SEQUENCE [LARGE SCALE GENOMIC DNA]</scope>
    <source>
        <strain evidence="9 10">DSM 753</strain>
    </source>
</reference>
<dbReference type="PANTHER" id="PTHR43280:SF2">
    <property type="entry name" value="HTH-TYPE TRANSCRIPTIONAL REGULATOR EXSA"/>
    <property type="match status" value="1"/>
</dbReference>
<dbReference type="Pfam" id="PF12833">
    <property type="entry name" value="HTH_18"/>
    <property type="match status" value="1"/>
</dbReference>
<name>A0A855A9G4_9FIRM</name>
<feature type="domain" description="Response regulatory" evidence="8">
    <location>
        <begin position="6"/>
        <end position="123"/>
    </location>
</feature>
<keyword evidence="10" id="KW-1185">Reference proteome</keyword>
<dbReference type="Proteomes" id="UP000220611">
    <property type="component" value="Unassembled WGS sequence"/>
</dbReference>
<feature type="domain" description="HTH araC/xylS-type" evidence="7">
    <location>
        <begin position="402"/>
        <end position="500"/>
    </location>
</feature>
<dbReference type="SMART" id="SM00448">
    <property type="entry name" value="REC"/>
    <property type="match status" value="1"/>
</dbReference>
<evidence type="ECO:0000256" key="3">
    <source>
        <dbReference type="ARBA" id="ARBA00023125"/>
    </source>
</evidence>
<dbReference type="GO" id="GO:0043565">
    <property type="term" value="F:sequence-specific DNA binding"/>
    <property type="evidence" value="ECO:0007669"/>
    <property type="project" value="InterPro"/>
</dbReference>
<dbReference type="AlphaFoldDB" id="A0A855A9G4"/>
<evidence type="ECO:0000256" key="6">
    <source>
        <dbReference type="PROSITE-ProRule" id="PRU00169"/>
    </source>
</evidence>
<organism evidence="9 10">
    <name type="scientific">[Clostridium] leptum DSM 753</name>
    <dbReference type="NCBI Taxonomy" id="428125"/>
    <lineage>
        <taxon>Bacteria</taxon>
        <taxon>Bacillati</taxon>
        <taxon>Bacillota</taxon>
        <taxon>Clostridia</taxon>
        <taxon>Eubacteriales</taxon>
        <taxon>Oscillospiraceae</taxon>
        <taxon>Oscillospiraceae incertae sedis</taxon>
    </lineage>
</organism>
<comment type="caution">
    <text evidence="9">The sequence shown here is derived from an EMBL/GenBank/DDBJ whole genome shotgun (WGS) entry which is preliminary data.</text>
</comment>
<evidence type="ECO:0000256" key="2">
    <source>
        <dbReference type="ARBA" id="ARBA00023015"/>
    </source>
</evidence>
<evidence type="ECO:0000259" key="8">
    <source>
        <dbReference type="PROSITE" id="PS50110"/>
    </source>
</evidence>
<protein>
    <recommendedName>
        <fullName evidence="1">Stage 0 sporulation protein A homolog</fullName>
    </recommendedName>
</protein>
<keyword evidence="3" id="KW-0238">DNA-binding</keyword>
<evidence type="ECO:0000256" key="4">
    <source>
        <dbReference type="ARBA" id="ARBA00023163"/>
    </source>
</evidence>
<dbReference type="EMBL" id="NOXF01000001">
    <property type="protein sequence ID" value="PEQ25857.1"/>
    <property type="molecule type" value="Genomic_DNA"/>
</dbReference>
<evidence type="ECO:0000256" key="1">
    <source>
        <dbReference type="ARBA" id="ARBA00018672"/>
    </source>
</evidence>
<dbReference type="PANTHER" id="PTHR43280">
    <property type="entry name" value="ARAC-FAMILY TRANSCRIPTIONAL REGULATOR"/>
    <property type="match status" value="1"/>
</dbReference>
<dbReference type="OrthoDB" id="56125at2"/>
<dbReference type="InterPro" id="IPR001789">
    <property type="entry name" value="Sig_transdc_resp-reg_receiver"/>
</dbReference>
<proteinExistence type="predicted"/>
<dbReference type="CDD" id="cd17536">
    <property type="entry name" value="REC_YesN-like"/>
    <property type="match status" value="1"/>
</dbReference>
<dbReference type="GO" id="GO:0003700">
    <property type="term" value="F:DNA-binding transcription factor activity"/>
    <property type="evidence" value="ECO:0007669"/>
    <property type="project" value="InterPro"/>
</dbReference>
<sequence>MMEPMKVFFVDDEPIVISDLMTRIDWNLEGFEIKGYAYSAESALTLIKEYMPDLVFVDVALPGMSGLELSAKIREINRNTIIVILSGYMEFDYAQKAMSIGVLTYLVKHQLTAENLIETLKKARATFESRKSADTMIKKQLLVQLFNGERSYDQMQPQQQSYLSVYMEPFQIMGFRPWAPYFYRQDSRWSVLPQHEELLMEENFEGFQIVDTVLYQNMLVAFVRISNNFIGTKALISTAHHCCVAIKESLSRKAEIPFAAAYHTKMSTLKSLESDVSQLNIELDRSIFHRNQVGAARLMSKKASTDYSFITKQAFINNYEHSMERIKNGLEEAWKNKRLTDFIQCTDKIKELLTALNMDLFENDKIINRLYTAQEVSDYLISVLSHARQFNIIKEEYSAATIYVLEYINSNYNKNPSINEVAGKLHSSGMYIGQKIKKETGKSFNEFLTECRMYHAEALLCETNLKVSEISRRVGISNSQYFRRIFQEFTGQSPNDYRKQLLLK</sequence>
<dbReference type="SUPFAM" id="SSF46689">
    <property type="entry name" value="Homeodomain-like"/>
    <property type="match status" value="1"/>
</dbReference>
<dbReference type="InterPro" id="IPR020449">
    <property type="entry name" value="Tscrpt_reg_AraC-type_HTH"/>
</dbReference>
<dbReference type="PROSITE" id="PS50110">
    <property type="entry name" value="RESPONSE_REGULATORY"/>
    <property type="match status" value="1"/>
</dbReference>
<evidence type="ECO:0000313" key="9">
    <source>
        <dbReference type="EMBL" id="PEQ25857.1"/>
    </source>
</evidence>
<dbReference type="InterPro" id="IPR011006">
    <property type="entry name" value="CheY-like_superfamily"/>
</dbReference>
<dbReference type="PROSITE" id="PS00041">
    <property type="entry name" value="HTH_ARAC_FAMILY_1"/>
    <property type="match status" value="1"/>
</dbReference>
<comment type="function">
    <text evidence="5">May play the central regulatory role in sporulation. It may be an element of the effector pathway responsible for the activation of sporulation genes in response to nutritional stress. Spo0A may act in concert with spo0H (a sigma factor) to control the expression of some genes that are critical to the sporulation process.</text>
</comment>
<dbReference type="Pfam" id="PF00072">
    <property type="entry name" value="Response_reg"/>
    <property type="match status" value="1"/>
</dbReference>
<keyword evidence="4" id="KW-0804">Transcription</keyword>
<dbReference type="PRINTS" id="PR00032">
    <property type="entry name" value="HTHARAC"/>
</dbReference>
<keyword evidence="2" id="KW-0805">Transcription regulation</keyword>
<feature type="modified residue" description="4-aspartylphosphate" evidence="6">
    <location>
        <position position="58"/>
    </location>
</feature>
<dbReference type="GO" id="GO:0000160">
    <property type="term" value="P:phosphorelay signal transduction system"/>
    <property type="evidence" value="ECO:0007669"/>
    <property type="project" value="InterPro"/>
</dbReference>
<dbReference type="SMART" id="SM00342">
    <property type="entry name" value="HTH_ARAC"/>
    <property type="match status" value="1"/>
</dbReference>
<keyword evidence="6" id="KW-0597">Phosphoprotein</keyword>
<evidence type="ECO:0000256" key="5">
    <source>
        <dbReference type="ARBA" id="ARBA00024867"/>
    </source>
</evidence>
<dbReference type="InterPro" id="IPR018060">
    <property type="entry name" value="HTH_AraC"/>
</dbReference>
<dbReference type="PROSITE" id="PS01124">
    <property type="entry name" value="HTH_ARAC_FAMILY_2"/>
    <property type="match status" value="1"/>
</dbReference>
<accession>A0A855A9G4</accession>
<evidence type="ECO:0000259" key="7">
    <source>
        <dbReference type="PROSITE" id="PS01124"/>
    </source>
</evidence>
<dbReference type="InterPro" id="IPR009057">
    <property type="entry name" value="Homeodomain-like_sf"/>
</dbReference>
<dbReference type="SUPFAM" id="SSF52172">
    <property type="entry name" value="CheY-like"/>
    <property type="match status" value="1"/>
</dbReference>
<evidence type="ECO:0000313" key="10">
    <source>
        <dbReference type="Proteomes" id="UP000220611"/>
    </source>
</evidence>
<dbReference type="InterPro" id="IPR018062">
    <property type="entry name" value="HTH_AraC-typ_CS"/>
</dbReference>
<gene>
    <name evidence="9" type="ORF">CH238_02370</name>
</gene>
<dbReference type="Gene3D" id="3.40.50.2300">
    <property type="match status" value="1"/>
</dbReference>
<dbReference type="Gene3D" id="1.10.10.60">
    <property type="entry name" value="Homeodomain-like"/>
    <property type="match status" value="2"/>
</dbReference>